<proteinExistence type="predicted"/>
<dbReference type="Pfam" id="PF00395">
    <property type="entry name" value="SLH"/>
    <property type="match status" value="3"/>
</dbReference>
<feature type="chain" id="PRO_5047430883" evidence="3">
    <location>
        <begin position="21"/>
        <end position="369"/>
    </location>
</feature>
<sequence>MRNKLFMATLAAAIAVPVMVAPIPTHYAEAAGTKGTVVLANNPFKDVKVNSPYYKIIHEMRDAGIIQGYEDGTFRPDTTISRQHAAALVSRALKINDLTLEKTKDFKQPKDLRTDSPFYNDIKDLVEAGLLELDSQGNVNPNKPLTRGEMAKIIAVAFNLEVKADYVFGDVKGSKYEEYVKALYSNGVTTGYEDYTFKLNGSLTRVHYVLFMHRAMNIDADFVAEPIPTPTPKPTPEPKPDPKPTTKSPVKYSDWSYQDIKTKIPRPAGYVAGEHEKKNAEILKELIIENGHRGKGSFNIESKSWNSSSFTFEEKLRFNAEYAGVTYEEYVSIINQVIKTGEVYDGGTFAMYFNYQNGMIYESGTDQAR</sequence>
<dbReference type="PANTHER" id="PTHR43308">
    <property type="entry name" value="OUTER MEMBRANE PROTEIN ALPHA-RELATED"/>
    <property type="match status" value="1"/>
</dbReference>
<feature type="domain" description="SLH" evidence="4">
    <location>
        <begin position="163"/>
        <end position="226"/>
    </location>
</feature>
<keyword evidence="1 3" id="KW-0732">Signal</keyword>
<feature type="signal peptide" evidence="3">
    <location>
        <begin position="1"/>
        <end position="20"/>
    </location>
</feature>
<feature type="domain" description="SLH" evidence="4">
    <location>
        <begin position="40"/>
        <end position="103"/>
    </location>
</feature>
<reference evidence="5 6" key="1">
    <citation type="submission" date="2023-04" db="EMBL/GenBank/DDBJ databases">
        <title>Genomic of Lysinibacillus capsici TSBLM.</title>
        <authorList>
            <person name="Hu X.S."/>
            <person name="Yu C.H."/>
        </authorList>
    </citation>
    <scope>NUCLEOTIDE SEQUENCE [LARGE SCALE GENOMIC DNA]</scope>
    <source>
        <strain evidence="5 6">TSBLM</strain>
    </source>
</reference>
<evidence type="ECO:0000256" key="2">
    <source>
        <dbReference type="SAM" id="MobiDB-lite"/>
    </source>
</evidence>
<evidence type="ECO:0000256" key="3">
    <source>
        <dbReference type="SAM" id="SignalP"/>
    </source>
</evidence>
<dbReference type="PROSITE" id="PS51272">
    <property type="entry name" value="SLH"/>
    <property type="match status" value="3"/>
</dbReference>
<organism evidence="5 6">
    <name type="scientific">Lysinibacillus capsici</name>
    <dbReference type="NCBI Taxonomy" id="2115968"/>
    <lineage>
        <taxon>Bacteria</taxon>
        <taxon>Bacillati</taxon>
        <taxon>Bacillota</taxon>
        <taxon>Bacilli</taxon>
        <taxon>Bacillales</taxon>
        <taxon>Bacillaceae</taxon>
        <taxon>Lysinibacillus</taxon>
    </lineage>
</organism>
<dbReference type="EMBL" id="CP122283">
    <property type="protein sequence ID" value="WGF39048.1"/>
    <property type="molecule type" value="Genomic_DNA"/>
</dbReference>
<evidence type="ECO:0000256" key="1">
    <source>
        <dbReference type="ARBA" id="ARBA00022729"/>
    </source>
</evidence>
<feature type="domain" description="SLH" evidence="4">
    <location>
        <begin position="105"/>
        <end position="162"/>
    </location>
</feature>
<protein>
    <submittedName>
        <fullName evidence="5">S-layer homology domain-containing protein</fullName>
    </submittedName>
</protein>
<dbReference type="Proteomes" id="UP001244564">
    <property type="component" value="Chromosome"/>
</dbReference>
<name>A0ABY8KKH0_9BACI</name>
<evidence type="ECO:0000313" key="5">
    <source>
        <dbReference type="EMBL" id="WGF39048.1"/>
    </source>
</evidence>
<dbReference type="InterPro" id="IPR001119">
    <property type="entry name" value="SLH_dom"/>
</dbReference>
<dbReference type="InterPro" id="IPR051465">
    <property type="entry name" value="Cell_Envelope_Struct_Comp"/>
</dbReference>
<gene>
    <name evidence="5" type="ORF">QBO96_01955</name>
</gene>
<evidence type="ECO:0000259" key="4">
    <source>
        <dbReference type="PROSITE" id="PS51272"/>
    </source>
</evidence>
<keyword evidence="6" id="KW-1185">Reference proteome</keyword>
<accession>A0ABY8KKH0</accession>
<feature type="region of interest" description="Disordered" evidence="2">
    <location>
        <begin position="226"/>
        <end position="251"/>
    </location>
</feature>
<evidence type="ECO:0000313" key="6">
    <source>
        <dbReference type="Proteomes" id="UP001244564"/>
    </source>
</evidence>
<dbReference type="RefSeq" id="WP_216486345.1">
    <property type="nucleotide sequence ID" value="NZ_CP122283.1"/>
</dbReference>